<comment type="caution">
    <text evidence="2">The sequence shown here is derived from an EMBL/GenBank/DDBJ whole genome shotgun (WGS) entry which is preliminary data.</text>
</comment>
<dbReference type="EMBL" id="JADCNM010000467">
    <property type="protein sequence ID" value="KAG0447374.1"/>
    <property type="molecule type" value="Genomic_DNA"/>
</dbReference>
<proteinExistence type="predicted"/>
<organism evidence="2 3">
    <name type="scientific">Vanilla planifolia</name>
    <name type="common">Vanilla</name>
    <dbReference type="NCBI Taxonomy" id="51239"/>
    <lineage>
        <taxon>Eukaryota</taxon>
        <taxon>Viridiplantae</taxon>
        <taxon>Streptophyta</taxon>
        <taxon>Embryophyta</taxon>
        <taxon>Tracheophyta</taxon>
        <taxon>Spermatophyta</taxon>
        <taxon>Magnoliopsida</taxon>
        <taxon>Liliopsida</taxon>
        <taxon>Asparagales</taxon>
        <taxon>Orchidaceae</taxon>
        <taxon>Vanilloideae</taxon>
        <taxon>Vanilleae</taxon>
        <taxon>Vanilla</taxon>
    </lineage>
</organism>
<dbReference type="Proteomes" id="UP000639772">
    <property type="component" value="Unassembled WGS sequence"/>
</dbReference>
<feature type="region of interest" description="Disordered" evidence="1">
    <location>
        <begin position="54"/>
        <end position="79"/>
    </location>
</feature>
<accession>A0A835P834</accession>
<evidence type="ECO:0000256" key="1">
    <source>
        <dbReference type="SAM" id="MobiDB-lite"/>
    </source>
</evidence>
<protein>
    <submittedName>
        <fullName evidence="2">Uncharacterized protein</fullName>
    </submittedName>
</protein>
<evidence type="ECO:0000313" key="2">
    <source>
        <dbReference type="EMBL" id="KAG0447374.1"/>
    </source>
</evidence>
<dbReference type="AlphaFoldDB" id="A0A835P834"/>
<reference evidence="2 3" key="1">
    <citation type="journal article" date="2020" name="Nat. Food">
        <title>A phased Vanilla planifolia genome enables genetic improvement of flavour and production.</title>
        <authorList>
            <person name="Hasing T."/>
            <person name="Tang H."/>
            <person name="Brym M."/>
            <person name="Khazi F."/>
            <person name="Huang T."/>
            <person name="Chambers A.H."/>
        </authorList>
    </citation>
    <scope>NUCLEOTIDE SEQUENCE [LARGE SCALE GENOMIC DNA]</scope>
    <source>
        <tissue evidence="2">Leaf</tissue>
    </source>
</reference>
<evidence type="ECO:0000313" key="3">
    <source>
        <dbReference type="Proteomes" id="UP000639772"/>
    </source>
</evidence>
<gene>
    <name evidence="2" type="ORF">HPP92_028365</name>
</gene>
<name>A0A835P834_VANPL</name>
<sequence>MGDNRQAITRRAKVIHRIGAKKDTPGVSVAPSLHDRVQLGSCRCGRLDVVTTGLSSPGKGGLGHRPAGGEARALGSWTN</sequence>